<gene>
    <name evidence="1" type="ORF">H9Y04_42320</name>
</gene>
<evidence type="ECO:0000313" key="1">
    <source>
        <dbReference type="EMBL" id="MBC9719168.1"/>
    </source>
</evidence>
<reference evidence="1 2" key="1">
    <citation type="submission" date="2020-08" db="EMBL/GenBank/DDBJ databases">
        <title>Genemic of Streptomyces polyaspartic.</title>
        <authorList>
            <person name="Liu W."/>
        </authorList>
    </citation>
    <scope>NUCLEOTIDE SEQUENCE [LARGE SCALE GENOMIC DNA]</scope>
    <source>
        <strain evidence="1 2">TRM66268-LWL</strain>
    </source>
</reference>
<evidence type="ECO:0000313" key="2">
    <source>
        <dbReference type="Proteomes" id="UP000642284"/>
    </source>
</evidence>
<organism evidence="1 2">
    <name type="scientific">Streptomyces polyasparticus</name>
    <dbReference type="NCBI Taxonomy" id="2767826"/>
    <lineage>
        <taxon>Bacteria</taxon>
        <taxon>Bacillati</taxon>
        <taxon>Actinomycetota</taxon>
        <taxon>Actinomycetes</taxon>
        <taxon>Kitasatosporales</taxon>
        <taxon>Streptomycetaceae</taxon>
        <taxon>Streptomyces</taxon>
    </lineage>
</organism>
<name>A0ABR7SY26_9ACTN</name>
<accession>A0ABR7SY26</accession>
<dbReference type="Proteomes" id="UP000642284">
    <property type="component" value="Unassembled WGS sequence"/>
</dbReference>
<keyword evidence="2" id="KW-1185">Reference proteome</keyword>
<dbReference type="RefSeq" id="WP_187819592.1">
    <property type="nucleotide sequence ID" value="NZ_JACTVJ010000035.1"/>
</dbReference>
<evidence type="ECO:0008006" key="3">
    <source>
        <dbReference type="Google" id="ProtNLM"/>
    </source>
</evidence>
<dbReference type="EMBL" id="JACTVJ010000035">
    <property type="protein sequence ID" value="MBC9719168.1"/>
    <property type="molecule type" value="Genomic_DNA"/>
</dbReference>
<proteinExistence type="predicted"/>
<sequence length="52" mass="5594">MSMGVSGLRSGSASCGLLLLERRRGLLLLAAVHRTVRAGGHVERPPGRTRFH</sequence>
<comment type="caution">
    <text evidence="1">The sequence shown here is derived from an EMBL/GenBank/DDBJ whole genome shotgun (WGS) entry which is preliminary data.</text>
</comment>
<protein>
    <recommendedName>
        <fullName evidence="3">Nudix hydrolase domain-containing protein</fullName>
    </recommendedName>
</protein>